<feature type="non-terminal residue" evidence="1">
    <location>
        <position position="1"/>
    </location>
</feature>
<protein>
    <submittedName>
        <fullName evidence="1">Uncharacterized protein</fullName>
    </submittedName>
</protein>
<gene>
    <name evidence="1" type="primary">ORF24737</name>
</gene>
<name>A0A0B6YI88_9EUPU</name>
<dbReference type="EMBL" id="HACG01008385">
    <property type="protein sequence ID" value="CEK55250.1"/>
    <property type="molecule type" value="Transcribed_RNA"/>
</dbReference>
<organism evidence="1">
    <name type="scientific">Arion vulgaris</name>
    <dbReference type="NCBI Taxonomy" id="1028688"/>
    <lineage>
        <taxon>Eukaryota</taxon>
        <taxon>Metazoa</taxon>
        <taxon>Spiralia</taxon>
        <taxon>Lophotrochozoa</taxon>
        <taxon>Mollusca</taxon>
        <taxon>Gastropoda</taxon>
        <taxon>Heterobranchia</taxon>
        <taxon>Euthyneura</taxon>
        <taxon>Panpulmonata</taxon>
        <taxon>Eupulmonata</taxon>
        <taxon>Stylommatophora</taxon>
        <taxon>Helicina</taxon>
        <taxon>Arionoidea</taxon>
        <taxon>Arionidae</taxon>
        <taxon>Arion</taxon>
    </lineage>
</organism>
<dbReference type="InterPro" id="IPR006179">
    <property type="entry name" value="5_nucleotidase/apyrase"/>
</dbReference>
<dbReference type="PANTHER" id="PTHR11575:SF48">
    <property type="entry name" value="5'-NUCLEOTIDASE"/>
    <property type="match status" value="1"/>
</dbReference>
<dbReference type="PANTHER" id="PTHR11575">
    <property type="entry name" value="5'-NUCLEOTIDASE-RELATED"/>
    <property type="match status" value="1"/>
</dbReference>
<sequence length="87" mass="9945">KDKYIIKSGTDFRNMSKLTLTQNSNQSWDVVIEQVDLTSSIPEDEAMKKLVNENLSSIEDKMDTYLGHMNVQMDGKFASVRTQETNL</sequence>
<dbReference type="GO" id="GO:0009166">
    <property type="term" value="P:nucleotide catabolic process"/>
    <property type="evidence" value="ECO:0007669"/>
    <property type="project" value="InterPro"/>
</dbReference>
<accession>A0A0B6YI88</accession>
<proteinExistence type="predicted"/>
<dbReference type="AlphaFoldDB" id="A0A0B6YI88"/>
<evidence type="ECO:0000313" key="1">
    <source>
        <dbReference type="EMBL" id="CEK55250.1"/>
    </source>
</evidence>
<feature type="non-terminal residue" evidence="1">
    <location>
        <position position="87"/>
    </location>
</feature>
<reference evidence="1" key="1">
    <citation type="submission" date="2014-12" db="EMBL/GenBank/DDBJ databases">
        <title>Insight into the proteome of Arion vulgaris.</title>
        <authorList>
            <person name="Aradska J."/>
            <person name="Bulat T."/>
            <person name="Smidak R."/>
            <person name="Sarate P."/>
            <person name="Gangsoo J."/>
            <person name="Sialana F."/>
            <person name="Bilban M."/>
            <person name="Lubec G."/>
        </authorList>
    </citation>
    <scope>NUCLEOTIDE SEQUENCE</scope>
    <source>
        <tissue evidence="1">Skin</tissue>
    </source>
</reference>
<dbReference type="GO" id="GO:0016787">
    <property type="term" value="F:hydrolase activity"/>
    <property type="evidence" value="ECO:0007669"/>
    <property type="project" value="InterPro"/>
</dbReference>